<keyword evidence="2" id="KW-1185">Reference proteome</keyword>
<dbReference type="EMBL" id="VWSF01000016">
    <property type="protein sequence ID" value="KAA5542826.1"/>
    <property type="molecule type" value="Genomic_DNA"/>
</dbReference>
<gene>
    <name evidence="1" type="ORF">F0145_17965</name>
</gene>
<comment type="caution">
    <text evidence="1">The sequence shown here is derived from an EMBL/GenBank/DDBJ whole genome shotgun (WGS) entry which is preliminary data.</text>
</comment>
<dbReference type="Proteomes" id="UP000323426">
    <property type="component" value="Unassembled WGS sequence"/>
</dbReference>
<proteinExistence type="predicted"/>
<dbReference type="AlphaFoldDB" id="A0A5M6D853"/>
<evidence type="ECO:0000313" key="2">
    <source>
        <dbReference type="Proteomes" id="UP000323426"/>
    </source>
</evidence>
<reference evidence="1 2" key="1">
    <citation type="submission" date="2019-09" db="EMBL/GenBank/DDBJ databases">
        <title>Genome sequence and assembly of Adhaeribacter sp.</title>
        <authorList>
            <person name="Chhetri G."/>
        </authorList>
    </citation>
    <scope>NUCLEOTIDE SEQUENCE [LARGE SCALE GENOMIC DNA]</scope>
    <source>
        <strain evidence="1 2">DK36</strain>
    </source>
</reference>
<sequence>MLIFLVEVALILFLVVVYLRKELEISMRDFRHGDVIWVRDRSLKPERAVLSKWNGKTFCYMLDGSCDLRFKKWFFLARNESYQEREKENANLDNKIKVTGLAGFSRAQAWQLFLIYFLLPWQKPPQT</sequence>
<name>A0A5M6D853_9BACT</name>
<dbReference type="RefSeq" id="WP_150090492.1">
    <property type="nucleotide sequence ID" value="NZ_VWSF01000016.1"/>
</dbReference>
<accession>A0A5M6D853</accession>
<organism evidence="1 2">
    <name type="scientific">Adhaeribacter rhizoryzae</name>
    <dbReference type="NCBI Taxonomy" id="2607907"/>
    <lineage>
        <taxon>Bacteria</taxon>
        <taxon>Pseudomonadati</taxon>
        <taxon>Bacteroidota</taxon>
        <taxon>Cytophagia</taxon>
        <taxon>Cytophagales</taxon>
        <taxon>Hymenobacteraceae</taxon>
        <taxon>Adhaeribacter</taxon>
    </lineage>
</organism>
<evidence type="ECO:0000313" key="1">
    <source>
        <dbReference type="EMBL" id="KAA5542826.1"/>
    </source>
</evidence>
<protein>
    <submittedName>
        <fullName evidence="1">Uncharacterized protein</fullName>
    </submittedName>
</protein>